<evidence type="ECO:0000313" key="3">
    <source>
        <dbReference type="EMBL" id="RUR69888.1"/>
    </source>
</evidence>
<dbReference type="RefSeq" id="WP_126023988.1">
    <property type="nucleotide sequence ID" value="NZ_RXFT01000010.1"/>
</dbReference>
<dbReference type="Pfam" id="PF02615">
    <property type="entry name" value="Ldh_2"/>
    <property type="match status" value="1"/>
</dbReference>
<organism evidence="3 4">
    <name type="scientific">Variovorax guangxiensis</name>
    <dbReference type="NCBI Taxonomy" id="1775474"/>
    <lineage>
        <taxon>Bacteria</taxon>
        <taxon>Pseudomonadati</taxon>
        <taxon>Pseudomonadota</taxon>
        <taxon>Betaproteobacteria</taxon>
        <taxon>Burkholderiales</taxon>
        <taxon>Comamonadaceae</taxon>
        <taxon>Variovorax</taxon>
    </lineage>
</organism>
<dbReference type="OrthoDB" id="924592at2"/>
<name>A0A3S0ZQY9_9BURK</name>
<protein>
    <submittedName>
        <fullName evidence="3">Ldh family oxidoreductase</fullName>
    </submittedName>
</protein>
<comment type="similarity">
    <text evidence="1">Belongs to the LDH2/MDH2 oxidoreductase family.</text>
</comment>
<dbReference type="SUPFAM" id="SSF89733">
    <property type="entry name" value="L-sulfolactate dehydrogenase-like"/>
    <property type="match status" value="1"/>
</dbReference>
<gene>
    <name evidence="3" type="ORF">EJP67_22795</name>
</gene>
<evidence type="ECO:0000256" key="2">
    <source>
        <dbReference type="ARBA" id="ARBA00023002"/>
    </source>
</evidence>
<proteinExistence type="inferred from homology"/>
<dbReference type="InterPro" id="IPR043144">
    <property type="entry name" value="Mal/L-sulf/L-lact_DH-like_ah"/>
</dbReference>
<evidence type="ECO:0000256" key="1">
    <source>
        <dbReference type="ARBA" id="ARBA00006056"/>
    </source>
</evidence>
<dbReference type="EMBL" id="RXFT01000010">
    <property type="protein sequence ID" value="RUR69888.1"/>
    <property type="molecule type" value="Genomic_DNA"/>
</dbReference>
<dbReference type="PANTHER" id="PTHR11091">
    <property type="entry name" value="OXIDOREDUCTASE-RELATED"/>
    <property type="match status" value="1"/>
</dbReference>
<sequence length="360" mass="38035">MTDATAPAPSAPLYRADALVEYADALLQKAGLAAPKAAVVARTLVEGDLLGHDTHGLALLAGYVKELESGGMTRDGAPEVLSDRPAAVLWDGKRLPGPWLMDQGMNLLVPRARELGTASLVIRRSHHIACLAVYMLRALQEDMLMLLACSDPNAASVAPFGGTQAVFTPNPLAMGFPLSQGGVMVDISASITTNGMSNRKRAAGETFAEEWLIDAAGKPSNDPQVLFDQPPGTLLPVGGLSHGHKGYGMALLVETLTAGLAGHGRADPPEGWGATVHVTLHDLNAFGGKEAFLRQMDHVAERCRANAPIDPAKPVRLPGEGGLKRRELQSRNGVRLHPSIARSLQDAEQRHGLRLAQALA</sequence>
<reference evidence="3 4" key="1">
    <citation type="submission" date="2018-12" db="EMBL/GenBank/DDBJ databases">
        <title>The genome sequences of Variovorax guangxiensis DSM 27352.</title>
        <authorList>
            <person name="Gao J."/>
            <person name="Sun J."/>
        </authorList>
    </citation>
    <scope>NUCLEOTIDE SEQUENCE [LARGE SCALE GENOMIC DNA]</scope>
    <source>
        <strain evidence="3 4">DSM 27352</strain>
    </source>
</reference>
<comment type="caution">
    <text evidence="3">The sequence shown here is derived from an EMBL/GenBank/DDBJ whole genome shotgun (WGS) entry which is preliminary data.</text>
</comment>
<dbReference type="PANTHER" id="PTHR11091:SF0">
    <property type="entry name" value="MALATE DEHYDROGENASE"/>
    <property type="match status" value="1"/>
</dbReference>
<evidence type="ECO:0000313" key="4">
    <source>
        <dbReference type="Proteomes" id="UP000281118"/>
    </source>
</evidence>
<dbReference type="AlphaFoldDB" id="A0A3S0ZQY9"/>
<accession>A0A3S0ZQY9</accession>
<dbReference type="Gene3D" id="1.10.1530.10">
    <property type="match status" value="1"/>
</dbReference>
<dbReference type="Proteomes" id="UP000281118">
    <property type="component" value="Unassembled WGS sequence"/>
</dbReference>
<dbReference type="Gene3D" id="3.30.1370.60">
    <property type="entry name" value="Hypothetical oxidoreductase yiak, domain 2"/>
    <property type="match status" value="1"/>
</dbReference>
<dbReference type="GO" id="GO:0016491">
    <property type="term" value="F:oxidoreductase activity"/>
    <property type="evidence" value="ECO:0007669"/>
    <property type="project" value="UniProtKB-KW"/>
</dbReference>
<dbReference type="InterPro" id="IPR036111">
    <property type="entry name" value="Mal/L-sulfo/L-lacto_DH-like_sf"/>
</dbReference>
<dbReference type="InterPro" id="IPR043143">
    <property type="entry name" value="Mal/L-sulf/L-lact_DH-like_NADP"/>
</dbReference>
<dbReference type="InterPro" id="IPR003767">
    <property type="entry name" value="Malate/L-lactate_DH-like"/>
</dbReference>
<keyword evidence="2" id="KW-0560">Oxidoreductase</keyword>